<evidence type="ECO:0000313" key="2">
    <source>
        <dbReference type="EMBL" id="EMF53143.1"/>
    </source>
</evidence>
<organism evidence="2 3">
    <name type="scientific">Streptomyces bottropensis ATCC 25435</name>
    <dbReference type="NCBI Taxonomy" id="1054862"/>
    <lineage>
        <taxon>Bacteria</taxon>
        <taxon>Bacillati</taxon>
        <taxon>Actinomycetota</taxon>
        <taxon>Actinomycetes</taxon>
        <taxon>Kitasatosporales</taxon>
        <taxon>Streptomycetaceae</taxon>
        <taxon>Streptomyces</taxon>
    </lineage>
</organism>
<name>M3EVJ0_9ACTN</name>
<feature type="compositionally biased region" description="Low complexity" evidence="1">
    <location>
        <begin position="1"/>
        <end position="23"/>
    </location>
</feature>
<dbReference type="GeneID" id="96264608"/>
<dbReference type="Gene3D" id="3.10.450.50">
    <property type="match status" value="2"/>
</dbReference>
<dbReference type="Proteomes" id="UP000030760">
    <property type="component" value="Unassembled WGS sequence"/>
</dbReference>
<evidence type="ECO:0000256" key="1">
    <source>
        <dbReference type="SAM" id="MobiDB-lite"/>
    </source>
</evidence>
<accession>M3EVJ0</accession>
<reference evidence="3" key="1">
    <citation type="journal article" date="2013" name="Genome Announc.">
        <title>Draft Genome Sequence of Streptomyces bottropensis ATCC 25435, a Bottromycin-Producing Actinomycete.</title>
        <authorList>
            <person name="Zhang H."/>
            <person name="Zhou W."/>
            <person name="Zhuang Y."/>
            <person name="Liang X."/>
            <person name="Liu T."/>
        </authorList>
    </citation>
    <scope>NUCLEOTIDE SEQUENCE [LARGE SCALE GENOMIC DNA]</scope>
    <source>
        <strain evidence="3">ATCC 25435</strain>
    </source>
</reference>
<feature type="region of interest" description="Disordered" evidence="1">
    <location>
        <begin position="1"/>
        <end position="29"/>
    </location>
</feature>
<protein>
    <submittedName>
        <fullName evidence="2">Uncharacterized protein</fullName>
    </submittedName>
</protein>
<dbReference type="AlphaFoldDB" id="M3EVJ0"/>
<proteinExistence type="predicted"/>
<gene>
    <name evidence="2" type="ORF">SBD_6219</name>
</gene>
<dbReference type="EMBL" id="KB405094">
    <property type="protein sequence ID" value="EMF53143.1"/>
    <property type="molecule type" value="Genomic_DNA"/>
</dbReference>
<evidence type="ECO:0000313" key="3">
    <source>
        <dbReference type="Proteomes" id="UP000030760"/>
    </source>
</evidence>
<dbReference type="RefSeq" id="WP_005483805.1">
    <property type="nucleotide sequence ID" value="NZ_KB405094.1"/>
</dbReference>
<sequence length="330" mass="34737">MSRNSGDSGNSGNSRGSGSSGNSYARHRPGRRTAVATGLVLALGLGVSTQAVAQAPAPAPVSASTSAKASAMASAPVRSITGFNGDTVTEVADFYGAYIDAKDAPRGPDKALAKALRAHYLTPAFARKLTAWEKKHKVDGLLRAKNVPTRWKVSEGRKGLEVVVTLTFGGAGESPTTKTRFVVEQDLIDGIKSIRTTSTAPEKASAAVRSVSGRTGDSVTQVADFYGAYVDAKEAYPRPDKALAKALRAHYLTPTLAKKVTAWEKKHKMDGVLRARNVPVDWTVTGDGESREIAVTHSFGGGESPTTTTRLALKADAFNGITDIRTTKAH</sequence>